<organism evidence="5 6">
    <name type="scientific">Winogradskya humida</name>
    <dbReference type="NCBI Taxonomy" id="113566"/>
    <lineage>
        <taxon>Bacteria</taxon>
        <taxon>Bacillati</taxon>
        <taxon>Actinomycetota</taxon>
        <taxon>Actinomycetes</taxon>
        <taxon>Micromonosporales</taxon>
        <taxon>Micromonosporaceae</taxon>
        <taxon>Winogradskya</taxon>
    </lineage>
</organism>
<dbReference type="CDD" id="cd01574">
    <property type="entry name" value="PBP1_LacI"/>
    <property type="match status" value="1"/>
</dbReference>
<dbReference type="Pfam" id="PF13377">
    <property type="entry name" value="Peripla_BP_3"/>
    <property type="match status" value="1"/>
</dbReference>
<dbReference type="InterPro" id="IPR028082">
    <property type="entry name" value="Peripla_BP_I"/>
</dbReference>
<evidence type="ECO:0000313" key="5">
    <source>
        <dbReference type="EMBL" id="GIE23418.1"/>
    </source>
</evidence>
<dbReference type="SUPFAM" id="SSF53822">
    <property type="entry name" value="Periplasmic binding protein-like I"/>
    <property type="match status" value="1"/>
</dbReference>
<dbReference type="Proteomes" id="UP000603200">
    <property type="component" value="Unassembled WGS sequence"/>
</dbReference>
<dbReference type="Gene3D" id="3.40.50.2300">
    <property type="match status" value="2"/>
</dbReference>
<evidence type="ECO:0000256" key="1">
    <source>
        <dbReference type="ARBA" id="ARBA00023015"/>
    </source>
</evidence>
<dbReference type="PROSITE" id="PS00356">
    <property type="entry name" value="HTH_LACI_1"/>
    <property type="match status" value="1"/>
</dbReference>
<keyword evidence="6" id="KW-1185">Reference proteome</keyword>
<reference evidence="5 6" key="1">
    <citation type="submission" date="2021-01" db="EMBL/GenBank/DDBJ databases">
        <title>Whole genome shotgun sequence of Actinoplanes humidus NBRC 14915.</title>
        <authorList>
            <person name="Komaki H."/>
            <person name="Tamura T."/>
        </authorList>
    </citation>
    <scope>NUCLEOTIDE SEQUENCE [LARGE SCALE GENOMIC DNA]</scope>
    <source>
        <strain evidence="5 6">NBRC 14915</strain>
    </source>
</reference>
<dbReference type="PROSITE" id="PS50932">
    <property type="entry name" value="HTH_LACI_2"/>
    <property type="match status" value="1"/>
</dbReference>
<proteinExistence type="predicted"/>
<dbReference type="CDD" id="cd01392">
    <property type="entry name" value="HTH_LacI"/>
    <property type="match status" value="1"/>
</dbReference>
<dbReference type="EMBL" id="BOMN01000091">
    <property type="protein sequence ID" value="GIE23418.1"/>
    <property type="molecule type" value="Genomic_DNA"/>
</dbReference>
<accession>A0ABQ3ZXX5</accession>
<evidence type="ECO:0000256" key="2">
    <source>
        <dbReference type="ARBA" id="ARBA00023125"/>
    </source>
</evidence>
<dbReference type="Pfam" id="PF00356">
    <property type="entry name" value="LacI"/>
    <property type="match status" value="1"/>
</dbReference>
<dbReference type="Gene3D" id="1.10.260.40">
    <property type="entry name" value="lambda repressor-like DNA-binding domains"/>
    <property type="match status" value="1"/>
</dbReference>
<sequence length="356" mass="36963">MQTPPGRAAASTLTGVTARPLKRPPVLADVARAAGVSVPTVSRVLSGATRVSEDKRVQVMRAIEELGYHPNAAARALVTGQRSIIGVLTGDTTRYGYASTIQGIEEAARSAGLVVAITVVGAADEEAVRAAVGLALGQPLAGVIVLEFDIQGSRALAALPDTVAVAAVSSTAGNRRIPRALFDDHQGGWDATNYLLGLGHRTVHHVAVPGSGRPSGRMLGWREALKAAGAPVPRPLETDWTARSGYDAALKLAKRDDVTAVLCGNDEVAFGVIKGLQDAGLRVPDDISVAGFDDHPLAQLWTPALTTMAQDFAELGRSAVGFLLGRLTGDQFEAPSANLHLVVRDSTAPPRPAPGL</sequence>
<protein>
    <submittedName>
        <fullName evidence="5">LacI family transcriptional regulator</fullName>
    </submittedName>
</protein>
<dbReference type="SUPFAM" id="SSF47413">
    <property type="entry name" value="lambda repressor-like DNA-binding domains"/>
    <property type="match status" value="1"/>
</dbReference>
<dbReference type="PANTHER" id="PTHR30146">
    <property type="entry name" value="LACI-RELATED TRANSCRIPTIONAL REPRESSOR"/>
    <property type="match status" value="1"/>
</dbReference>
<gene>
    <name evidence="5" type="ORF">Ahu01nite_065200</name>
</gene>
<dbReference type="PANTHER" id="PTHR30146:SF153">
    <property type="entry name" value="LACTOSE OPERON REPRESSOR"/>
    <property type="match status" value="1"/>
</dbReference>
<dbReference type="InterPro" id="IPR000843">
    <property type="entry name" value="HTH_LacI"/>
</dbReference>
<evidence type="ECO:0000256" key="3">
    <source>
        <dbReference type="ARBA" id="ARBA00023163"/>
    </source>
</evidence>
<feature type="domain" description="HTH lacI-type" evidence="4">
    <location>
        <begin position="25"/>
        <end position="79"/>
    </location>
</feature>
<dbReference type="SMART" id="SM00354">
    <property type="entry name" value="HTH_LACI"/>
    <property type="match status" value="1"/>
</dbReference>
<dbReference type="InterPro" id="IPR010982">
    <property type="entry name" value="Lambda_DNA-bd_dom_sf"/>
</dbReference>
<keyword evidence="2" id="KW-0238">DNA-binding</keyword>
<keyword evidence="3" id="KW-0804">Transcription</keyword>
<keyword evidence="1" id="KW-0805">Transcription regulation</keyword>
<evidence type="ECO:0000259" key="4">
    <source>
        <dbReference type="PROSITE" id="PS50932"/>
    </source>
</evidence>
<evidence type="ECO:0000313" key="6">
    <source>
        <dbReference type="Proteomes" id="UP000603200"/>
    </source>
</evidence>
<dbReference type="InterPro" id="IPR046335">
    <property type="entry name" value="LacI/GalR-like_sensor"/>
</dbReference>
<name>A0ABQ3ZXX5_9ACTN</name>
<comment type="caution">
    <text evidence="5">The sequence shown here is derived from an EMBL/GenBank/DDBJ whole genome shotgun (WGS) entry which is preliminary data.</text>
</comment>